<dbReference type="STRING" id="1287680.R1GK50"/>
<evidence type="ECO:0000313" key="4">
    <source>
        <dbReference type="EMBL" id="EOD46374.1"/>
    </source>
</evidence>
<feature type="compositionally biased region" description="Basic and acidic residues" evidence="2">
    <location>
        <begin position="15"/>
        <end position="32"/>
    </location>
</feature>
<feature type="region of interest" description="Disordered" evidence="2">
    <location>
        <begin position="13"/>
        <end position="44"/>
    </location>
</feature>
<feature type="compositionally biased region" description="Basic and acidic residues" evidence="2">
    <location>
        <begin position="460"/>
        <end position="471"/>
    </location>
</feature>
<dbReference type="Pfam" id="PF08574">
    <property type="entry name" value="Iwr1"/>
    <property type="match status" value="1"/>
</dbReference>
<dbReference type="GO" id="GO:0005737">
    <property type="term" value="C:cytoplasm"/>
    <property type="evidence" value="ECO:0007669"/>
    <property type="project" value="TreeGrafter"/>
</dbReference>
<accession>R1GK50</accession>
<dbReference type="HOGENOM" id="CLU_645686_0_0_1"/>
<feature type="compositionally biased region" description="Acidic residues" evidence="2">
    <location>
        <begin position="386"/>
        <end position="402"/>
    </location>
</feature>
<evidence type="ECO:0000259" key="3">
    <source>
        <dbReference type="Pfam" id="PF08574"/>
    </source>
</evidence>
<dbReference type="OMA" id="EYWEHFA"/>
<dbReference type="AlphaFoldDB" id="R1GK50"/>
<feature type="region of interest" description="Disordered" evidence="2">
    <location>
        <begin position="378"/>
        <end position="471"/>
    </location>
</feature>
<feature type="region of interest" description="Disordered" evidence="2">
    <location>
        <begin position="79"/>
        <end position="329"/>
    </location>
</feature>
<feature type="compositionally biased region" description="Acidic residues" evidence="2">
    <location>
        <begin position="432"/>
        <end position="445"/>
    </location>
</feature>
<dbReference type="InterPro" id="IPR040150">
    <property type="entry name" value="Iwr1"/>
</dbReference>
<dbReference type="PANTHER" id="PTHR28063:SF1">
    <property type="entry name" value="RNA POLYMERASE II NUCLEAR LOCALIZATION PROTEIN IWR1"/>
    <property type="match status" value="1"/>
</dbReference>
<comment type="similarity">
    <text evidence="1">Belongs to the IWR1/SLC7A6OS family.</text>
</comment>
<dbReference type="eggNOG" id="ENOG502SE90">
    <property type="taxonomic scope" value="Eukaryota"/>
</dbReference>
<feature type="compositionally biased region" description="Low complexity" evidence="2">
    <location>
        <begin position="277"/>
        <end position="290"/>
    </location>
</feature>
<proteinExistence type="inferred from homology"/>
<dbReference type="GO" id="GO:0006606">
    <property type="term" value="P:protein import into nucleus"/>
    <property type="evidence" value="ECO:0007669"/>
    <property type="project" value="InterPro"/>
</dbReference>
<dbReference type="PANTHER" id="PTHR28063">
    <property type="entry name" value="RNA POLYMERASE II NUCLEAR LOCALIZATION PROTEIN IWR1"/>
    <property type="match status" value="1"/>
</dbReference>
<evidence type="ECO:0000256" key="2">
    <source>
        <dbReference type="SAM" id="MobiDB-lite"/>
    </source>
</evidence>
<feature type="compositionally biased region" description="Low complexity" evidence="2">
    <location>
        <begin position="79"/>
        <end position="108"/>
    </location>
</feature>
<gene>
    <name evidence="4" type="ORF">UCRNP2_6885</name>
</gene>
<sequence>MSQMLPHTVRIKRKRQDEPVETLHVHTHDDPKKRRFTLDQPASSFPAVFRRVQVSDPSPAAPVPAPAAAAATVGSVAPVAPDTDTATATATASSKALSSSSRPSSTLSTDRKVLAPTPTTRRFHLSTKSAPSPSGPASAGPKRKNVATLIETKPKKTRTGAGAPEIAEYVAQKTAARRGNDVEMQVDEPVSESFLKRPGRTARSVSPAVAPTRQPGNNEPATPANKPVAGDDASGTKHGQADRKAAAVDPGLLSEMQKFAQEVEHAEQTPAPKPIYHQPTTAATTAPHTPQKLKFQPKATPRYRDRHPEAAHHHHKSTEGMDVDDEEDSDGEYVYDTYVRYDGPPETELVDPLTATSLPPDVGLLVISAADQPLWEAFLESGPGGDGDDKEFDTDDEDENAEDFYANEYPEDEVASDDERDENAYGYRVNASDEEEYGLWSDEEESLKRPWGRGGARPGWLKERSDGEMSE</sequence>
<protein>
    <recommendedName>
        <fullName evidence="3">Transcription factor Iwr1 domain-containing protein</fullName>
    </recommendedName>
</protein>
<name>R1GK50_BOTPV</name>
<dbReference type="KEGG" id="npa:UCRNP2_6885"/>
<organism evidence="4 5">
    <name type="scientific">Botryosphaeria parva (strain UCR-NP2)</name>
    <name type="common">Grapevine canker fungus</name>
    <name type="synonym">Neofusicoccum parvum</name>
    <dbReference type="NCBI Taxonomy" id="1287680"/>
    <lineage>
        <taxon>Eukaryota</taxon>
        <taxon>Fungi</taxon>
        <taxon>Dikarya</taxon>
        <taxon>Ascomycota</taxon>
        <taxon>Pezizomycotina</taxon>
        <taxon>Dothideomycetes</taxon>
        <taxon>Dothideomycetes incertae sedis</taxon>
        <taxon>Botryosphaeriales</taxon>
        <taxon>Botryosphaeriaceae</taxon>
        <taxon>Neofusicoccum</taxon>
    </lineage>
</organism>
<feature type="compositionally biased region" description="Low complexity" evidence="2">
    <location>
        <begin position="129"/>
        <end position="140"/>
    </location>
</feature>
<evidence type="ECO:0000313" key="5">
    <source>
        <dbReference type="Proteomes" id="UP000013521"/>
    </source>
</evidence>
<dbReference type="EMBL" id="KB916463">
    <property type="protein sequence ID" value="EOD46374.1"/>
    <property type="molecule type" value="Genomic_DNA"/>
</dbReference>
<dbReference type="OrthoDB" id="6255506at2759"/>
<feature type="compositionally biased region" description="Acidic residues" evidence="2">
    <location>
        <begin position="409"/>
        <end position="421"/>
    </location>
</feature>
<dbReference type="Proteomes" id="UP000013521">
    <property type="component" value="Unassembled WGS sequence"/>
</dbReference>
<evidence type="ECO:0000256" key="1">
    <source>
        <dbReference type="ARBA" id="ARBA00010218"/>
    </source>
</evidence>
<feature type="compositionally biased region" description="Basic and acidic residues" evidence="2">
    <location>
        <begin position="302"/>
        <end position="311"/>
    </location>
</feature>
<dbReference type="InterPro" id="IPR013883">
    <property type="entry name" value="TF_Iwr1_dom"/>
</dbReference>
<reference evidence="5" key="1">
    <citation type="journal article" date="2013" name="Genome Announc.">
        <title>Draft genome sequence of Neofusicoccum parvum isolate UCR-NP2, a fungal vascular pathogen associated with grapevine cankers.</title>
        <authorList>
            <person name="Blanco-Ulate B."/>
            <person name="Rolshausen P."/>
            <person name="Cantu D."/>
        </authorList>
    </citation>
    <scope>NUCLEOTIDE SEQUENCE [LARGE SCALE GENOMIC DNA]</scope>
    <source>
        <strain evidence="5">UCR-NP2</strain>
    </source>
</reference>
<feature type="domain" description="Transcription factor Iwr1" evidence="3">
    <location>
        <begin position="332"/>
        <end position="413"/>
    </location>
</feature>